<sequence length="84" mass="9876">ASDGKLYLSTPRYKPHVIWDPQHFHEMSSRSIGGLFDRAGFTILRQKVITNLPWWFYLTGVRPLLRGLFDRIWLFEIEASKGIQ</sequence>
<evidence type="ECO:0008006" key="2">
    <source>
        <dbReference type="Google" id="ProtNLM"/>
    </source>
</evidence>
<evidence type="ECO:0000313" key="1">
    <source>
        <dbReference type="EMBL" id="GAH71893.1"/>
    </source>
</evidence>
<dbReference type="InterPro" id="IPR029063">
    <property type="entry name" value="SAM-dependent_MTases_sf"/>
</dbReference>
<dbReference type="SUPFAM" id="SSF53335">
    <property type="entry name" value="S-adenosyl-L-methionine-dependent methyltransferases"/>
    <property type="match status" value="1"/>
</dbReference>
<organism evidence="1">
    <name type="scientific">marine sediment metagenome</name>
    <dbReference type="NCBI Taxonomy" id="412755"/>
    <lineage>
        <taxon>unclassified sequences</taxon>
        <taxon>metagenomes</taxon>
        <taxon>ecological metagenomes</taxon>
    </lineage>
</organism>
<protein>
    <recommendedName>
        <fullName evidence="2">SAM-dependent methyltransferase</fullName>
    </recommendedName>
</protein>
<reference evidence="1" key="1">
    <citation type="journal article" date="2014" name="Front. Microbiol.">
        <title>High frequency of phylogenetically diverse reductive dehalogenase-homologous genes in deep subseafloor sedimentary metagenomes.</title>
        <authorList>
            <person name="Kawai M."/>
            <person name="Futagami T."/>
            <person name="Toyoda A."/>
            <person name="Takaki Y."/>
            <person name="Nishi S."/>
            <person name="Hori S."/>
            <person name="Arai W."/>
            <person name="Tsubouchi T."/>
            <person name="Morono Y."/>
            <person name="Uchiyama I."/>
            <person name="Ito T."/>
            <person name="Fujiyama A."/>
            <person name="Inagaki F."/>
            <person name="Takami H."/>
        </authorList>
    </citation>
    <scope>NUCLEOTIDE SEQUENCE</scope>
    <source>
        <strain evidence="1">Expedition CK06-06</strain>
    </source>
</reference>
<feature type="non-terminal residue" evidence="1">
    <location>
        <position position="1"/>
    </location>
</feature>
<dbReference type="AlphaFoldDB" id="X1JQ23"/>
<proteinExistence type="predicted"/>
<dbReference type="EMBL" id="BARU01029866">
    <property type="protein sequence ID" value="GAH71893.1"/>
    <property type="molecule type" value="Genomic_DNA"/>
</dbReference>
<comment type="caution">
    <text evidence="1">The sequence shown here is derived from an EMBL/GenBank/DDBJ whole genome shotgun (WGS) entry which is preliminary data.</text>
</comment>
<accession>X1JQ23</accession>
<gene>
    <name evidence="1" type="ORF">S03H2_47461</name>
</gene>
<name>X1JQ23_9ZZZZ</name>